<name>A0A3M7QIR7_BRAPC</name>
<reference evidence="1 2" key="1">
    <citation type="journal article" date="2018" name="Sci. Rep.">
        <title>Genomic signatures of local adaptation to the degree of environmental predictability in rotifers.</title>
        <authorList>
            <person name="Franch-Gras L."/>
            <person name="Hahn C."/>
            <person name="Garcia-Roger E.M."/>
            <person name="Carmona M.J."/>
            <person name="Serra M."/>
            <person name="Gomez A."/>
        </authorList>
    </citation>
    <scope>NUCLEOTIDE SEQUENCE [LARGE SCALE GENOMIC DNA]</scope>
    <source>
        <strain evidence="1">HYR1</strain>
    </source>
</reference>
<organism evidence="1 2">
    <name type="scientific">Brachionus plicatilis</name>
    <name type="common">Marine rotifer</name>
    <name type="synonym">Brachionus muelleri</name>
    <dbReference type="NCBI Taxonomy" id="10195"/>
    <lineage>
        <taxon>Eukaryota</taxon>
        <taxon>Metazoa</taxon>
        <taxon>Spiralia</taxon>
        <taxon>Gnathifera</taxon>
        <taxon>Rotifera</taxon>
        <taxon>Eurotatoria</taxon>
        <taxon>Monogononta</taxon>
        <taxon>Pseudotrocha</taxon>
        <taxon>Ploima</taxon>
        <taxon>Brachionidae</taxon>
        <taxon>Brachionus</taxon>
    </lineage>
</organism>
<dbReference type="Proteomes" id="UP000276133">
    <property type="component" value="Unassembled WGS sequence"/>
</dbReference>
<sequence>MGISKVTSWLFSTIVNNPSDQIFNQDLIERADLYQLTLAVEQVPEQQQLAGELQMVERYQLFSNSKADTQMLKFEI</sequence>
<evidence type="ECO:0000313" key="1">
    <source>
        <dbReference type="EMBL" id="RNA11169.1"/>
    </source>
</evidence>
<dbReference type="AlphaFoldDB" id="A0A3M7QIR7"/>
<comment type="caution">
    <text evidence="1">The sequence shown here is derived from an EMBL/GenBank/DDBJ whole genome shotgun (WGS) entry which is preliminary data.</text>
</comment>
<evidence type="ECO:0000313" key="2">
    <source>
        <dbReference type="Proteomes" id="UP000276133"/>
    </source>
</evidence>
<keyword evidence="2" id="KW-1185">Reference proteome</keyword>
<protein>
    <submittedName>
        <fullName evidence="1">Uncharacterized protein</fullName>
    </submittedName>
</protein>
<dbReference type="EMBL" id="REGN01006032">
    <property type="protein sequence ID" value="RNA11169.1"/>
    <property type="molecule type" value="Genomic_DNA"/>
</dbReference>
<accession>A0A3M7QIR7</accession>
<proteinExistence type="predicted"/>
<gene>
    <name evidence="1" type="ORF">BpHYR1_037559</name>
</gene>